<feature type="transmembrane region" description="Helical" evidence="6">
    <location>
        <begin position="95"/>
        <end position="114"/>
    </location>
</feature>
<proteinExistence type="predicted"/>
<evidence type="ECO:0000256" key="1">
    <source>
        <dbReference type="ARBA" id="ARBA00004141"/>
    </source>
</evidence>
<feature type="transmembrane region" description="Helical" evidence="6">
    <location>
        <begin position="396"/>
        <end position="418"/>
    </location>
</feature>
<feature type="region of interest" description="Disordered" evidence="5">
    <location>
        <begin position="144"/>
        <end position="242"/>
    </location>
</feature>
<feature type="transmembrane region" description="Helical" evidence="6">
    <location>
        <begin position="25"/>
        <end position="47"/>
    </location>
</feature>
<dbReference type="GO" id="GO:0016020">
    <property type="term" value="C:membrane"/>
    <property type="evidence" value="ECO:0007669"/>
    <property type="project" value="UniProtKB-SubCell"/>
</dbReference>
<name>A0A2J8A4R2_9CHLO</name>
<feature type="transmembrane region" description="Helical" evidence="6">
    <location>
        <begin position="453"/>
        <end position="477"/>
    </location>
</feature>
<dbReference type="Pfam" id="PF00083">
    <property type="entry name" value="Sugar_tr"/>
    <property type="match status" value="1"/>
</dbReference>
<feature type="transmembrane region" description="Helical" evidence="6">
    <location>
        <begin position="425"/>
        <end position="447"/>
    </location>
</feature>
<evidence type="ECO:0000256" key="3">
    <source>
        <dbReference type="ARBA" id="ARBA00022989"/>
    </source>
</evidence>
<evidence type="ECO:0000313" key="8">
    <source>
        <dbReference type="Proteomes" id="UP000236333"/>
    </source>
</evidence>
<protein>
    <submittedName>
        <fullName evidence="7">Solute carrier family 22 member 21</fullName>
    </submittedName>
</protein>
<evidence type="ECO:0000256" key="6">
    <source>
        <dbReference type="SAM" id="Phobius"/>
    </source>
</evidence>
<sequence>MSGSAPQSFDAVLESRVGAFGRGQLLLVLTASMSHVPMAAILMLMVFTSQDPIAAGAWNCTGGGAASAAAATAAAAATTTNSTALQAWAVHDWRLLTLLCAALAVAFLATAPLVPESPRWLAATGKRAAAAAVLARLAALNGRGGGGGGGGGSGEQAGGIGRGSAAGGDGGSGRGRDGGSAPGRGSGVGEGTVGAQQASGGGSGGSSGGGGGGSGGSGGGGSAPGSKGGGAAEPEAAAGASTECRAGDLEAGLPLAPRAAKGTGLSVAEEVAGAGNDISRRRECGGGARSGDLAGAARLGGEADRATEAARMAAAPAGPVEMAGAAAAAATPGPGIPKAEASVRSSTAAAPPTLRAALRHPLLLRHVAVLSLALCTLVLSYYGIGFSLSYIPGCSLYLSFFLVSAAEVPSALLVGGLIDRLGRCALVLAGMGVSGAACVGCGLAVGAPAAQVLLAMVGKFGCSSAWSVLVVYCAEVFPTSVRSVLSGAVYQGARAGGVAAPFVFLLGGAAGSGQLPFVLMGALTLAAAVPCVLLPETRGSQQPETLEQLEANSGRTPLAAALAGCAQARESKKSASKLAFVFAGANPVLQPDLHGRNRTLLPCRYMSMLLLVIPLTPAGMVATRAVYSATAPV</sequence>
<feature type="transmembrane region" description="Helical" evidence="6">
    <location>
        <begin position="489"/>
        <end position="509"/>
    </location>
</feature>
<keyword evidence="4 6" id="KW-0472">Membrane</keyword>
<evidence type="ECO:0000256" key="4">
    <source>
        <dbReference type="ARBA" id="ARBA00023136"/>
    </source>
</evidence>
<feature type="transmembrane region" description="Helical" evidence="6">
    <location>
        <begin position="362"/>
        <end position="384"/>
    </location>
</feature>
<dbReference type="SUPFAM" id="SSF103473">
    <property type="entry name" value="MFS general substrate transporter"/>
    <property type="match status" value="1"/>
</dbReference>
<feature type="transmembrane region" description="Helical" evidence="6">
    <location>
        <begin position="515"/>
        <end position="534"/>
    </location>
</feature>
<dbReference type="InterPro" id="IPR011701">
    <property type="entry name" value="MFS"/>
</dbReference>
<feature type="transmembrane region" description="Helical" evidence="6">
    <location>
        <begin position="605"/>
        <end position="627"/>
    </location>
</feature>
<dbReference type="InterPro" id="IPR036259">
    <property type="entry name" value="MFS_trans_sf"/>
</dbReference>
<accession>A0A2J8A4R2</accession>
<dbReference type="Gene3D" id="1.20.1250.20">
    <property type="entry name" value="MFS general substrate transporter like domains"/>
    <property type="match status" value="2"/>
</dbReference>
<dbReference type="EMBL" id="PGGS01000176">
    <property type="protein sequence ID" value="PNH07510.1"/>
    <property type="molecule type" value="Genomic_DNA"/>
</dbReference>
<dbReference type="OrthoDB" id="547451at2759"/>
<dbReference type="PANTHER" id="PTHR24064">
    <property type="entry name" value="SOLUTE CARRIER FAMILY 22 MEMBER"/>
    <property type="match status" value="1"/>
</dbReference>
<comment type="subcellular location">
    <subcellularLocation>
        <location evidence="1">Membrane</location>
        <topology evidence="1">Multi-pass membrane protein</topology>
    </subcellularLocation>
</comment>
<organism evidence="7 8">
    <name type="scientific">Tetrabaena socialis</name>
    <dbReference type="NCBI Taxonomy" id="47790"/>
    <lineage>
        <taxon>Eukaryota</taxon>
        <taxon>Viridiplantae</taxon>
        <taxon>Chlorophyta</taxon>
        <taxon>core chlorophytes</taxon>
        <taxon>Chlorophyceae</taxon>
        <taxon>CS clade</taxon>
        <taxon>Chlamydomonadales</taxon>
        <taxon>Tetrabaenaceae</taxon>
        <taxon>Tetrabaena</taxon>
    </lineage>
</organism>
<keyword evidence="2 6" id="KW-0812">Transmembrane</keyword>
<gene>
    <name evidence="7" type="ORF">TSOC_006032</name>
</gene>
<feature type="compositionally biased region" description="Gly residues" evidence="5">
    <location>
        <begin position="144"/>
        <end position="192"/>
    </location>
</feature>
<keyword evidence="8" id="KW-1185">Reference proteome</keyword>
<evidence type="ECO:0000313" key="7">
    <source>
        <dbReference type="EMBL" id="PNH07510.1"/>
    </source>
</evidence>
<dbReference type="AlphaFoldDB" id="A0A2J8A4R2"/>
<evidence type="ECO:0000256" key="5">
    <source>
        <dbReference type="SAM" id="MobiDB-lite"/>
    </source>
</evidence>
<evidence type="ECO:0000256" key="2">
    <source>
        <dbReference type="ARBA" id="ARBA00022692"/>
    </source>
</evidence>
<reference evidence="7 8" key="1">
    <citation type="journal article" date="2017" name="Mol. Biol. Evol.">
        <title>The 4-celled Tetrabaena socialis nuclear genome reveals the essential components for genetic control of cell number at the origin of multicellularity in the volvocine lineage.</title>
        <authorList>
            <person name="Featherston J."/>
            <person name="Arakaki Y."/>
            <person name="Hanschen E.R."/>
            <person name="Ferris P.J."/>
            <person name="Michod R.E."/>
            <person name="Olson B.J.S.C."/>
            <person name="Nozaki H."/>
            <person name="Durand P.M."/>
        </authorList>
    </citation>
    <scope>NUCLEOTIDE SEQUENCE [LARGE SCALE GENOMIC DNA]</scope>
    <source>
        <strain evidence="7 8">NIES-571</strain>
    </source>
</reference>
<comment type="caution">
    <text evidence="7">The sequence shown here is derived from an EMBL/GenBank/DDBJ whole genome shotgun (WGS) entry which is preliminary data.</text>
</comment>
<dbReference type="Proteomes" id="UP000236333">
    <property type="component" value="Unassembled WGS sequence"/>
</dbReference>
<keyword evidence="3 6" id="KW-1133">Transmembrane helix</keyword>
<dbReference type="GO" id="GO:0022857">
    <property type="term" value="F:transmembrane transporter activity"/>
    <property type="evidence" value="ECO:0007669"/>
    <property type="project" value="InterPro"/>
</dbReference>
<dbReference type="InterPro" id="IPR005828">
    <property type="entry name" value="MFS_sugar_transport-like"/>
</dbReference>
<dbReference type="Pfam" id="PF07690">
    <property type="entry name" value="MFS_1"/>
    <property type="match status" value="1"/>
</dbReference>
<feature type="compositionally biased region" description="Low complexity" evidence="5">
    <location>
        <begin position="232"/>
        <end position="241"/>
    </location>
</feature>
<feature type="compositionally biased region" description="Gly residues" evidence="5">
    <location>
        <begin position="199"/>
        <end position="231"/>
    </location>
</feature>